<gene>
    <name evidence="1" type="ORF">SLA_2850</name>
</gene>
<sequence>MECGTFVYDEVAGVVGEFRGSDGPYAMLRPVGGGREWQADPARVRPATQAERLSAGVRAVNERARAAVSAHLDRELPPLPVPVKGCGVCDDLAELRRKALLRYDGSAESDTIVLLRRHLAQEHDGG</sequence>
<organism evidence="1 2">
    <name type="scientific">Streptomyces laurentii</name>
    <dbReference type="NCBI Taxonomy" id="39478"/>
    <lineage>
        <taxon>Bacteria</taxon>
        <taxon>Bacillati</taxon>
        <taxon>Actinomycetota</taxon>
        <taxon>Actinomycetes</taxon>
        <taxon>Kitasatosporales</taxon>
        <taxon>Streptomycetaceae</taxon>
        <taxon>Streptomyces</taxon>
    </lineage>
</organism>
<name>A0A160NY24_STRLU</name>
<dbReference type="Proteomes" id="UP000217676">
    <property type="component" value="Chromosome"/>
</dbReference>
<reference evidence="1 2" key="1">
    <citation type="journal article" date="2016" name="Genome Announc.">
        <title>Complete Genome Sequence of Thiostrepton-Producing Streptomyces laurentii ATCC 31255.</title>
        <authorList>
            <person name="Doi K."/>
            <person name="Fujino Y."/>
            <person name="Nagayoshi Y."/>
            <person name="Ohshima T."/>
            <person name="Ogata S."/>
        </authorList>
    </citation>
    <scope>NUCLEOTIDE SEQUENCE [LARGE SCALE GENOMIC DNA]</scope>
    <source>
        <strain evidence="1 2">ATCC 31255</strain>
    </source>
</reference>
<dbReference type="AlphaFoldDB" id="A0A160NY24"/>
<proteinExistence type="predicted"/>
<protein>
    <submittedName>
        <fullName evidence="1">Uncharacterized protein</fullName>
    </submittedName>
</protein>
<keyword evidence="2" id="KW-1185">Reference proteome</keyword>
<accession>A0A160NY24</accession>
<evidence type="ECO:0000313" key="2">
    <source>
        <dbReference type="Proteomes" id="UP000217676"/>
    </source>
</evidence>
<dbReference type="KEGG" id="slau:SLA_2850"/>
<evidence type="ECO:0000313" key="1">
    <source>
        <dbReference type="EMBL" id="BAU83767.1"/>
    </source>
</evidence>
<dbReference type="EMBL" id="AP017424">
    <property type="protein sequence ID" value="BAU83767.1"/>
    <property type="molecule type" value="Genomic_DNA"/>
</dbReference>